<organism evidence="2 3">
    <name type="scientific">Anthostomella pinea</name>
    <dbReference type="NCBI Taxonomy" id="933095"/>
    <lineage>
        <taxon>Eukaryota</taxon>
        <taxon>Fungi</taxon>
        <taxon>Dikarya</taxon>
        <taxon>Ascomycota</taxon>
        <taxon>Pezizomycotina</taxon>
        <taxon>Sordariomycetes</taxon>
        <taxon>Xylariomycetidae</taxon>
        <taxon>Xylariales</taxon>
        <taxon>Xylariaceae</taxon>
        <taxon>Anthostomella</taxon>
    </lineage>
</organism>
<reference evidence="2" key="1">
    <citation type="submission" date="2023-10" db="EMBL/GenBank/DDBJ databases">
        <authorList>
            <person name="Hackl T."/>
        </authorList>
    </citation>
    <scope>NUCLEOTIDE SEQUENCE</scope>
</reference>
<feature type="signal peptide" evidence="1">
    <location>
        <begin position="1"/>
        <end position="23"/>
    </location>
</feature>
<keyword evidence="3" id="KW-1185">Reference proteome</keyword>
<evidence type="ECO:0000313" key="3">
    <source>
        <dbReference type="Proteomes" id="UP001295740"/>
    </source>
</evidence>
<protein>
    <submittedName>
        <fullName evidence="2">Uu.00g109100.m01.CDS01</fullName>
    </submittedName>
</protein>
<name>A0AAI8VEJ6_9PEZI</name>
<comment type="caution">
    <text evidence="2">The sequence shown here is derived from an EMBL/GenBank/DDBJ whole genome shotgun (WGS) entry which is preliminary data.</text>
</comment>
<proteinExistence type="predicted"/>
<dbReference type="AlphaFoldDB" id="A0AAI8VEJ6"/>
<accession>A0AAI8VEJ6</accession>
<dbReference type="EMBL" id="CAUWAG010000006">
    <property type="protein sequence ID" value="CAJ2503516.1"/>
    <property type="molecule type" value="Genomic_DNA"/>
</dbReference>
<gene>
    <name evidence="2" type="ORF">KHLLAP_LOCUS3984</name>
</gene>
<evidence type="ECO:0000256" key="1">
    <source>
        <dbReference type="SAM" id="SignalP"/>
    </source>
</evidence>
<dbReference type="Proteomes" id="UP001295740">
    <property type="component" value="Unassembled WGS sequence"/>
</dbReference>
<sequence length="95" mass="10221">MSFKFIFVLAFAAVFTMSITVQAYNCYPGVPGKCCTGTGSGEYNEWSYDQCIAADGGLANSPYTWSCDAYPDRAEKCCTNVVNTDKLGCTGPLVL</sequence>
<keyword evidence="1" id="KW-0732">Signal</keyword>
<evidence type="ECO:0000313" key="2">
    <source>
        <dbReference type="EMBL" id="CAJ2503516.1"/>
    </source>
</evidence>
<feature type="chain" id="PRO_5042516426" evidence="1">
    <location>
        <begin position="24"/>
        <end position="95"/>
    </location>
</feature>